<keyword evidence="2" id="KW-0548">Nucleotidyltransferase</keyword>
<evidence type="ECO:0000259" key="1">
    <source>
        <dbReference type="Pfam" id="PF14413"/>
    </source>
</evidence>
<reference evidence="2" key="1">
    <citation type="submission" date="2020-02" db="EMBL/GenBank/DDBJ databases">
        <authorList>
            <person name="Meier V. D."/>
        </authorList>
    </citation>
    <scope>NUCLEOTIDE SEQUENCE</scope>
    <source>
        <strain evidence="2">AVDCRST_MAG84</strain>
    </source>
</reference>
<dbReference type="EMBL" id="CADCTZ010000124">
    <property type="protein sequence ID" value="CAA9312042.1"/>
    <property type="molecule type" value="Genomic_DNA"/>
</dbReference>
<organism evidence="2">
    <name type="scientific">uncultured Microcoleus sp</name>
    <dbReference type="NCBI Taxonomy" id="259945"/>
    <lineage>
        <taxon>Bacteria</taxon>
        <taxon>Bacillati</taxon>
        <taxon>Cyanobacteriota</taxon>
        <taxon>Cyanophyceae</taxon>
        <taxon>Oscillatoriophycideae</taxon>
        <taxon>Oscillatoriales</taxon>
        <taxon>Microcoleaceae</taxon>
        <taxon>Microcoleus</taxon>
        <taxon>environmental samples</taxon>
    </lineage>
</organism>
<dbReference type="AlphaFoldDB" id="A0A6J4KRE7"/>
<keyword evidence="2" id="KW-0808">Transferase</keyword>
<name>A0A6J4KRE7_9CYAN</name>
<feature type="domain" description="Thg1 C-terminal" evidence="1">
    <location>
        <begin position="2"/>
        <end position="61"/>
    </location>
</feature>
<accession>A0A6J4KRE7</accession>
<protein>
    <submittedName>
        <fullName evidence="2">tRNAHis-5'-guanylyltransferase</fullName>
    </submittedName>
</protein>
<dbReference type="Pfam" id="PF14413">
    <property type="entry name" value="Thg1C"/>
    <property type="match status" value="1"/>
</dbReference>
<dbReference type="InterPro" id="IPR025845">
    <property type="entry name" value="Thg1_C_dom"/>
</dbReference>
<dbReference type="Gene3D" id="3.30.70.3000">
    <property type="match status" value="1"/>
</dbReference>
<dbReference type="InterPro" id="IPR038469">
    <property type="entry name" value="tRNAHis_GuaTrfase_Thg1_sf"/>
</dbReference>
<gene>
    <name evidence="2" type="ORF">AVDCRST_MAG84-841</name>
</gene>
<dbReference type="GO" id="GO:0016779">
    <property type="term" value="F:nucleotidyltransferase activity"/>
    <property type="evidence" value="ECO:0007669"/>
    <property type="project" value="UniProtKB-KW"/>
</dbReference>
<proteinExistence type="predicted"/>
<sequence length="97" mass="11353">MLRKNGETGENAAVILDKQSVAFKNELLFQNGINFNELPAWQRRGTGLYWEKYDKPGYNPIEGKEVVAVRRRLKVDEELPVKEEYKEFIYQFLNVGD</sequence>
<evidence type="ECO:0000313" key="2">
    <source>
        <dbReference type="EMBL" id="CAA9312042.1"/>
    </source>
</evidence>